<dbReference type="Gene3D" id="4.10.450.10">
    <property type="entry name" value="Glucose Oxidase, domain 2"/>
    <property type="match status" value="1"/>
</dbReference>
<accession>A0A1X0QVV1</accession>
<evidence type="ECO:0000256" key="6">
    <source>
        <dbReference type="PIRSR" id="PIRSR000137-1"/>
    </source>
</evidence>
<feature type="binding site" evidence="7">
    <location>
        <position position="110"/>
    </location>
    <ligand>
        <name>FAD</name>
        <dbReference type="ChEBI" id="CHEBI:57692"/>
    </ligand>
</feature>
<name>A0A1X0QVV1_RHIZD</name>
<evidence type="ECO:0000256" key="8">
    <source>
        <dbReference type="SAM" id="SignalP"/>
    </source>
</evidence>
<reference evidence="11" key="1">
    <citation type="journal article" date="2016" name="Proc. Natl. Acad. Sci. U.S.A.">
        <title>Lipid metabolic changes in an early divergent fungus govern the establishment of a mutualistic symbiosis with endobacteria.</title>
        <authorList>
            <person name="Lastovetsky O.A."/>
            <person name="Gaspar M.L."/>
            <person name="Mondo S.J."/>
            <person name="LaButti K.M."/>
            <person name="Sandor L."/>
            <person name="Grigoriev I.V."/>
            <person name="Henry S.A."/>
            <person name="Pawlowska T.E."/>
        </authorList>
    </citation>
    <scope>NUCLEOTIDE SEQUENCE [LARGE SCALE GENOMIC DNA]</scope>
    <source>
        <strain evidence="11">ATCC 52814</strain>
    </source>
</reference>
<feature type="active site" description="Proton acceptor" evidence="6">
    <location>
        <position position="609"/>
    </location>
</feature>
<dbReference type="PANTHER" id="PTHR11552">
    <property type="entry name" value="GLUCOSE-METHANOL-CHOLINE GMC OXIDOREDUCTASE"/>
    <property type="match status" value="1"/>
</dbReference>
<dbReference type="InterPro" id="IPR036188">
    <property type="entry name" value="FAD/NAD-bd_sf"/>
</dbReference>
<feature type="binding site" evidence="7">
    <location>
        <begin position="114"/>
        <end position="117"/>
    </location>
    <ligand>
        <name>FAD</name>
        <dbReference type="ChEBI" id="CHEBI:57692"/>
    </ligand>
</feature>
<keyword evidence="8" id="KW-0732">Signal</keyword>
<feature type="chain" id="PRO_5012778053" evidence="8">
    <location>
        <begin position="20"/>
        <end position="626"/>
    </location>
</feature>
<keyword evidence="3" id="KW-0285">Flavoprotein</keyword>
<feature type="binding site" evidence="7">
    <location>
        <position position="255"/>
    </location>
    <ligand>
        <name>FAD</name>
        <dbReference type="ChEBI" id="CHEBI:57692"/>
    </ligand>
</feature>
<organism evidence="11">
    <name type="scientific">Rhizopus microsporus var. microsporus</name>
    <dbReference type="NCBI Taxonomy" id="86635"/>
    <lineage>
        <taxon>Eukaryota</taxon>
        <taxon>Fungi</taxon>
        <taxon>Fungi incertae sedis</taxon>
        <taxon>Mucoromycota</taxon>
        <taxon>Mucoromycotina</taxon>
        <taxon>Mucoromycetes</taxon>
        <taxon>Mucorales</taxon>
        <taxon>Mucorineae</taxon>
        <taxon>Rhizopodaceae</taxon>
        <taxon>Rhizopus</taxon>
    </lineage>
</organism>
<comment type="similarity">
    <text evidence="2">Belongs to the GMC oxidoreductase family.</text>
</comment>
<feature type="active site" description="Proton donor" evidence="6">
    <location>
        <position position="566"/>
    </location>
</feature>
<evidence type="ECO:0000313" key="11">
    <source>
        <dbReference type="EMBL" id="ORE03861.1"/>
    </source>
</evidence>
<evidence type="ECO:0000256" key="3">
    <source>
        <dbReference type="ARBA" id="ARBA00022630"/>
    </source>
</evidence>
<dbReference type="Gene3D" id="3.50.50.60">
    <property type="entry name" value="FAD/NAD(P)-binding domain"/>
    <property type="match status" value="1"/>
</dbReference>
<dbReference type="Pfam" id="PF00732">
    <property type="entry name" value="GMC_oxred_N"/>
    <property type="match status" value="1"/>
</dbReference>
<dbReference type="Pfam" id="PF05199">
    <property type="entry name" value="GMC_oxred_C"/>
    <property type="match status" value="1"/>
</dbReference>
<feature type="binding site" evidence="7">
    <location>
        <begin position="565"/>
        <end position="566"/>
    </location>
    <ligand>
        <name>FAD</name>
        <dbReference type="ChEBI" id="CHEBI:57692"/>
    </ligand>
</feature>
<proteinExistence type="inferred from homology"/>
<dbReference type="Proteomes" id="UP000242414">
    <property type="component" value="Unassembled WGS sequence"/>
</dbReference>
<dbReference type="InterPro" id="IPR007867">
    <property type="entry name" value="GMC_OxRtase_C"/>
</dbReference>
<dbReference type="PANTHER" id="PTHR11552:SF201">
    <property type="entry name" value="GLUCOSE-METHANOL-CHOLINE OXIDOREDUCTASE N-TERMINAL DOMAIN-CONTAINING PROTEIN"/>
    <property type="match status" value="1"/>
</dbReference>
<dbReference type="AlphaFoldDB" id="A0A1X0QVV1"/>
<sequence>MQLWKISTLVLLAAKSIYGQDEQVYDYIIAGGGVSGLTVASRLSDNPNVRVLVIEAGPIVEDENDMLYLTRIRYGKVIGSDLCPYLPTVPQQHMENRTMQIPAAQLMGGTSAFNGLVWARANLKDYDAWEELGNPGWNGAQLFEYFKRAERFNSPTEDQIRYGARYQPDLHGTNGRLHVSFTNYELPQSGKWNISMDELGFEVSPDLMNGIIHGFYATVPNTLNPRTMRREDAYEGYIAPFKGRDNLSIMANQTVSRVLLEKNNATGKLVAVGVEYVPTNGDQSHKTIIKARREVILSSGTFGSAKLLQLSGIGPKEVLERAGVDILLDLPGVGSNLQDHVHGVAVSYTNIRGYTTDSVSINQTLAEEQKKVYEENKTGLWTVAPNNLAYPSVQQLFKDTWLQSGKRMASLILNSTETWADYYAKIGACHPELLRRQYEIIASRYQQEHVAPIEINFSPGYGGMKEDIDLEHHKYQTVNHILYVPLSRGYFHIQSTDIQDNGVIDPQYYSHPLDLDIHLISARYGQRILTSRGLGDINQGNIEPKNGKSDEELKKWLIHNVRSDWHPVGTCSMLPRQLNGVVDSELRVYGTSHLRVVDASIIPLHISTHIMQTVYGIAEKAADLIM</sequence>
<evidence type="ECO:0000256" key="1">
    <source>
        <dbReference type="ARBA" id="ARBA00001974"/>
    </source>
</evidence>
<dbReference type="InterPro" id="IPR012132">
    <property type="entry name" value="GMC_OxRdtase"/>
</dbReference>
<dbReference type="OrthoDB" id="269227at2759"/>
<evidence type="ECO:0000256" key="2">
    <source>
        <dbReference type="ARBA" id="ARBA00010790"/>
    </source>
</evidence>
<dbReference type="VEuPathDB" id="FungiDB:BCV72DRAFT_295687"/>
<dbReference type="SUPFAM" id="SSF51905">
    <property type="entry name" value="FAD/NAD(P)-binding domain"/>
    <property type="match status" value="1"/>
</dbReference>
<dbReference type="GO" id="GO:0050660">
    <property type="term" value="F:flavin adenine dinucleotide binding"/>
    <property type="evidence" value="ECO:0007669"/>
    <property type="project" value="InterPro"/>
</dbReference>
<feature type="signal peptide" evidence="8">
    <location>
        <begin position="1"/>
        <end position="19"/>
    </location>
</feature>
<dbReference type="GO" id="GO:0016614">
    <property type="term" value="F:oxidoreductase activity, acting on CH-OH group of donors"/>
    <property type="evidence" value="ECO:0007669"/>
    <property type="project" value="InterPro"/>
</dbReference>
<evidence type="ECO:0000256" key="5">
    <source>
        <dbReference type="ARBA" id="ARBA00023002"/>
    </source>
</evidence>
<gene>
    <name evidence="11" type="ORF">BCV72DRAFT_295687</name>
</gene>
<evidence type="ECO:0000259" key="9">
    <source>
        <dbReference type="Pfam" id="PF00732"/>
    </source>
</evidence>
<evidence type="ECO:0000259" key="10">
    <source>
        <dbReference type="Pfam" id="PF05199"/>
    </source>
</evidence>
<keyword evidence="4 7" id="KW-0274">FAD</keyword>
<evidence type="ECO:0000256" key="4">
    <source>
        <dbReference type="ARBA" id="ARBA00022827"/>
    </source>
</evidence>
<evidence type="ECO:0000256" key="7">
    <source>
        <dbReference type="PIRSR" id="PIRSR000137-2"/>
    </source>
</evidence>
<dbReference type="EMBL" id="KV921989">
    <property type="protein sequence ID" value="ORE03861.1"/>
    <property type="molecule type" value="Genomic_DNA"/>
</dbReference>
<feature type="domain" description="Glucose-methanol-choline oxidoreductase C-terminal" evidence="10">
    <location>
        <begin position="485"/>
        <end position="618"/>
    </location>
</feature>
<protein>
    <submittedName>
        <fullName evidence="11">Alcohol oxidase</fullName>
    </submittedName>
</protein>
<dbReference type="PIRSF" id="PIRSF000137">
    <property type="entry name" value="Alcohol_oxidase"/>
    <property type="match status" value="1"/>
</dbReference>
<dbReference type="SUPFAM" id="SSF54373">
    <property type="entry name" value="FAD-linked reductases, C-terminal domain"/>
    <property type="match status" value="1"/>
</dbReference>
<dbReference type="InterPro" id="IPR027424">
    <property type="entry name" value="Glucose_Oxidase_domain_2"/>
</dbReference>
<comment type="cofactor">
    <cofactor evidence="1 7">
        <name>FAD</name>
        <dbReference type="ChEBI" id="CHEBI:57692"/>
    </cofactor>
</comment>
<dbReference type="Gene3D" id="3.30.560.10">
    <property type="entry name" value="Glucose Oxidase, domain 3"/>
    <property type="match status" value="1"/>
</dbReference>
<keyword evidence="5" id="KW-0560">Oxidoreductase</keyword>
<feature type="domain" description="Glucose-methanol-choline oxidoreductase N-terminal" evidence="9">
    <location>
        <begin position="25"/>
        <end position="341"/>
    </location>
</feature>
<dbReference type="InterPro" id="IPR000172">
    <property type="entry name" value="GMC_OxRdtase_N"/>
</dbReference>